<evidence type="ECO:0000313" key="4">
    <source>
        <dbReference type="Proteomes" id="UP001444661"/>
    </source>
</evidence>
<comment type="caution">
    <text evidence="3">The sequence shown here is derived from an EMBL/GenBank/DDBJ whole genome shotgun (WGS) entry which is preliminary data.</text>
</comment>
<dbReference type="InterPro" id="IPR011058">
    <property type="entry name" value="Cyanovirin-N"/>
</dbReference>
<organism evidence="3 4">
    <name type="scientific">Apiospora rasikravindrae</name>
    <dbReference type="NCBI Taxonomy" id="990691"/>
    <lineage>
        <taxon>Eukaryota</taxon>
        <taxon>Fungi</taxon>
        <taxon>Dikarya</taxon>
        <taxon>Ascomycota</taxon>
        <taxon>Pezizomycotina</taxon>
        <taxon>Sordariomycetes</taxon>
        <taxon>Xylariomycetidae</taxon>
        <taxon>Amphisphaeriales</taxon>
        <taxon>Apiosporaceae</taxon>
        <taxon>Apiospora</taxon>
    </lineage>
</organism>
<gene>
    <name evidence="3" type="ORF">PG993_002912</name>
</gene>
<dbReference type="EMBL" id="JAQQWK010000002">
    <property type="protein sequence ID" value="KAK8051527.1"/>
    <property type="molecule type" value="Genomic_DNA"/>
</dbReference>
<evidence type="ECO:0000256" key="1">
    <source>
        <dbReference type="SAM" id="SignalP"/>
    </source>
</evidence>
<sequence length="221" mass="23455">MPSLNYITLSLWAIMTTAGYASIGSTIMDVSNNSSPITRTQTVSSPTPIIPIATLTSGTTFAISTITTSNKATATPLATAPGVEDALIYIRCDRFRINEGNDAQHGNIWLDAYCRDDAGHLWHSVINLNHCLQNYGGVLQPAADGDFATTCWSPKIEGAPATYMTVYCYPGDGRPAWQTAFDFGNSDLLSINAGGQFECLGISGCAWNSAGCNDKPDGVNG</sequence>
<dbReference type="Gene3D" id="2.30.60.10">
    <property type="entry name" value="Cyanovirin-N"/>
    <property type="match status" value="1"/>
</dbReference>
<name>A0ABR1TY39_9PEZI</name>
<keyword evidence="1" id="KW-0732">Signal</keyword>
<feature type="domain" description="Cyanovirin-N" evidence="2">
    <location>
        <begin position="104"/>
        <end position="166"/>
    </location>
</feature>
<feature type="chain" id="PRO_5047128391" description="Cyanovirin-N domain-containing protein" evidence="1">
    <location>
        <begin position="22"/>
        <end position="221"/>
    </location>
</feature>
<evidence type="ECO:0000313" key="3">
    <source>
        <dbReference type="EMBL" id="KAK8051527.1"/>
    </source>
</evidence>
<reference evidence="3 4" key="1">
    <citation type="submission" date="2023-01" db="EMBL/GenBank/DDBJ databases">
        <title>Analysis of 21 Apiospora genomes using comparative genomics revels a genus with tremendous synthesis potential of carbohydrate active enzymes and secondary metabolites.</title>
        <authorList>
            <person name="Sorensen T."/>
        </authorList>
    </citation>
    <scope>NUCLEOTIDE SEQUENCE [LARGE SCALE GENOMIC DNA]</scope>
    <source>
        <strain evidence="3 4">CBS 33761</strain>
    </source>
</reference>
<dbReference type="InterPro" id="IPR036673">
    <property type="entry name" value="Cyanovirin-N_sf"/>
</dbReference>
<keyword evidence="4" id="KW-1185">Reference proteome</keyword>
<proteinExistence type="predicted"/>
<dbReference type="Pfam" id="PF08881">
    <property type="entry name" value="CVNH"/>
    <property type="match status" value="1"/>
</dbReference>
<feature type="signal peptide" evidence="1">
    <location>
        <begin position="1"/>
        <end position="21"/>
    </location>
</feature>
<protein>
    <recommendedName>
        <fullName evidence="2">Cyanovirin-N domain-containing protein</fullName>
    </recommendedName>
</protein>
<evidence type="ECO:0000259" key="2">
    <source>
        <dbReference type="Pfam" id="PF08881"/>
    </source>
</evidence>
<dbReference type="Proteomes" id="UP001444661">
    <property type="component" value="Unassembled WGS sequence"/>
</dbReference>
<dbReference type="SUPFAM" id="SSF51322">
    <property type="entry name" value="Cyanovirin-N"/>
    <property type="match status" value="1"/>
</dbReference>
<accession>A0ABR1TY39</accession>